<dbReference type="AlphaFoldDB" id="A0A1I0A8N5"/>
<sequence length="145" mass="17191">MAKWNAIAYCVLSDNVVKKKSTKYMLYKYTLERVANFEDNKEFQYIYGSDYSINLFFSDVGSVGEDFEEMLKVISYEKIDKVFILDLFAHWYNPLKLGELAQLCRERHIELLMPYQKKDNVAHPEFFDRYADNLQKFISISEGGY</sequence>
<protein>
    <recommendedName>
        <fullName evidence="3">Resolvase, N terminal domain</fullName>
    </recommendedName>
</protein>
<dbReference type="EMBL" id="FOHJ01000002">
    <property type="protein sequence ID" value="SES89605.1"/>
    <property type="molecule type" value="Genomic_DNA"/>
</dbReference>
<accession>A0A1I0A8N5</accession>
<evidence type="ECO:0008006" key="3">
    <source>
        <dbReference type="Google" id="ProtNLM"/>
    </source>
</evidence>
<reference evidence="2" key="1">
    <citation type="submission" date="2016-10" db="EMBL/GenBank/DDBJ databases">
        <authorList>
            <person name="Varghese N."/>
            <person name="Submissions S."/>
        </authorList>
    </citation>
    <scope>NUCLEOTIDE SEQUENCE [LARGE SCALE GENOMIC DNA]</scope>
    <source>
        <strain evidence="2">CGMCC 1.3566</strain>
    </source>
</reference>
<evidence type="ECO:0000313" key="1">
    <source>
        <dbReference type="EMBL" id="SES89605.1"/>
    </source>
</evidence>
<name>A0A1I0A8N5_9BACI</name>
<keyword evidence="2" id="KW-1185">Reference proteome</keyword>
<dbReference type="STRING" id="237682.SAMN05421676_10249"/>
<dbReference type="Proteomes" id="UP000199095">
    <property type="component" value="Unassembled WGS sequence"/>
</dbReference>
<organism evidence="1 2">
    <name type="scientific">Salinibacillus kushneri</name>
    <dbReference type="NCBI Taxonomy" id="237682"/>
    <lineage>
        <taxon>Bacteria</taxon>
        <taxon>Bacillati</taxon>
        <taxon>Bacillota</taxon>
        <taxon>Bacilli</taxon>
        <taxon>Bacillales</taxon>
        <taxon>Bacillaceae</taxon>
        <taxon>Salinibacillus</taxon>
    </lineage>
</organism>
<dbReference type="RefSeq" id="WP_093131731.1">
    <property type="nucleotide sequence ID" value="NZ_FOHJ01000002.1"/>
</dbReference>
<evidence type="ECO:0000313" key="2">
    <source>
        <dbReference type="Proteomes" id="UP000199095"/>
    </source>
</evidence>
<proteinExistence type="predicted"/>
<gene>
    <name evidence="1" type="ORF">SAMN05421676_10249</name>
</gene>